<dbReference type="Pfam" id="PF01221">
    <property type="entry name" value="Dynein_light"/>
    <property type="match status" value="1"/>
</dbReference>
<dbReference type="PANTHER" id="PTHR11886:SF37">
    <property type="entry name" value="DYNEIN LIGHT CHAIN"/>
    <property type="match status" value="1"/>
</dbReference>
<dbReference type="KEGG" id="qsa:O6P43_002352"/>
<dbReference type="InterPro" id="IPR037177">
    <property type="entry name" value="DLC_sf"/>
</dbReference>
<evidence type="ECO:0000256" key="1">
    <source>
        <dbReference type="SAM" id="MobiDB-lite"/>
    </source>
</evidence>
<evidence type="ECO:0000313" key="2">
    <source>
        <dbReference type="EMBL" id="KAJ7978892.1"/>
    </source>
</evidence>
<feature type="region of interest" description="Disordered" evidence="1">
    <location>
        <begin position="48"/>
        <end position="69"/>
    </location>
</feature>
<dbReference type="EMBL" id="JARAOO010000002">
    <property type="protein sequence ID" value="KAJ7978892.1"/>
    <property type="molecule type" value="Genomic_DNA"/>
</dbReference>
<dbReference type="Proteomes" id="UP001163823">
    <property type="component" value="Chromosome 2"/>
</dbReference>
<dbReference type="SMART" id="SM01375">
    <property type="entry name" value="Dynein_light"/>
    <property type="match status" value="1"/>
</dbReference>
<dbReference type="GO" id="GO:0045505">
    <property type="term" value="F:dynein intermediate chain binding"/>
    <property type="evidence" value="ECO:0007669"/>
    <property type="project" value="TreeGrafter"/>
</dbReference>
<dbReference type="AlphaFoldDB" id="A0AAD7VK99"/>
<proteinExistence type="predicted"/>
<dbReference type="Gene3D" id="3.30.740.10">
    <property type="entry name" value="Protein Inhibitor Of Neuronal Nitric Oxide Synthase"/>
    <property type="match status" value="1"/>
</dbReference>
<reference evidence="2" key="1">
    <citation type="journal article" date="2023" name="Science">
        <title>Elucidation of the pathway for biosynthesis of saponin adjuvants from the soapbark tree.</title>
        <authorList>
            <person name="Reed J."/>
            <person name="Orme A."/>
            <person name="El-Demerdash A."/>
            <person name="Owen C."/>
            <person name="Martin L.B.B."/>
            <person name="Misra R.C."/>
            <person name="Kikuchi S."/>
            <person name="Rejzek M."/>
            <person name="Martin A.C."/>
            <person name="Harkess A."/>
            <person name="Leebens-Mack J."/>
            <person name="Louveau T."/>
            <person name="Stephenson M.J."/>
            <person name="Osbourn A."/>
        </authorList>
    </citation>
    <scope>NUCLEOTIDE SEQUENCE</scope>
    <source>
        <strain evidence="2">S10</strain>
    </source>
</reference>
<dbReference type="GO" id="GO:0005868">
    <property type="term" value="C:cytoplasmic dynein complex"/>
    <property type="evidence" value="ECO:0007669"/>
    <property type="project" value="TreeGrafter"/>
</dbReference>
<name>A0AAD7VK99_QUISA</name>
<protein>
    <submittedName>
        <fullName evidence="2">Dynein light chain like</fullName>
    </submittedName>
</protein>
<dbReference type="FunFam" id="3.30.740.10:FF:000003">
    <property type="entry name" value="Dynein light chain"/>
    <property type="match status" value="1"/>
</dbReference>
<dbReference type="GO" id="GO:0007017">
    <property type="term" value="P:microtubule-based process"/>
    <property type="evidence" value="ECO:0007669"/>
    <property type="project" value="InterPro"/>
</dbReference>
<evidence type="ECO:0000313" key="3">
    <source>
        <dbReference type="Proteomes" id="UP001163823"/>
    </source>
</evidence>
<sequence length="228" mass="25918">MATQEKQKRGFKFIYKAGNGSQRKKEFEPDVMVDKKPILLSWISRKSKTCPDNKTSGRRSRLEADVGGGGGMVEARKSVSHIDTHLIEARKSMFHIEPNMVEARKSVSHINTNLVEARKSVSQMETNSASVIAFLQVKVMVSDMPSFMQVHAFRCARKTFDSLEKFSPKHMAFNMKKEFDKVYGPAWHCIVGSSFGSFVTHSTGCFLYFSMEKLYILLFKTKIRKAVD</sequence>
<dbReference type="PANTHER" id="PTHR11886">
    <property type="entry name" value="DYNEIN LIGHT CHAIN"/>
    <property type="match status" value="1"/>
</dbReference>
<organism evidence="2 3">
    <name type="scientific">Quillaja saponaria</name>
    <name type="common">Soap bark tree</name>
    <dbReference type="NCBI Taxonomy" id="32244"/>
    <lineage>
        <taxon>Eukaryota</taxon>
        <taxon>Viridiplantae</taxon>
        <taxon>Streptophyta</taxon>
        <taxon>Embryophyta</taxon>
        <taxon>Tracheophyta</taxon>
        <taxon>Spermatophyta</taxon>
        <taxon>Magnoliopsida</taxon>
        <taxon>eudicotyledons</taxon>
        <taxon>Gunneridae</taxon>
        <taxon>Pentapetalae</taxon>
        <taxon>rosids</taxon>
        <taxon>fabids</taxon>
        <taxon>Fabales</taxon>
        <taxon>Quillajaceae</taxon>
        <taxon>Quillaja</taxon>
    </lineage>
</organism>
<gene>
    <name evidence="2" type="ORF">O6P43_002352</name>
</gene>
<dbReference type="InterPro" id="IPR001372">
    <property type="entry name" value="Dynein_light_chain_typ-1/2"/>
</dbReference>
<accession>A0AAD7VK99</accession>
<comment type="caution">
    <text evidence="2">The sequence shown here is derived from an EMBL/GenBank/DDBJ whole genome shotgun (WGS) entry which is preliminary data.</text>
</comment>
<keyword evidence="3" id="KW-1185">Reference proteome</keyword>
<dbReference type="SUPFAM" id="SSF54648">
    <property type="entry name" value="DLC"/>
    <property type="match status" value="1"/>
</dbReference>